<accession>A0ABU5TET0</accession>
<evidence type="ECO:0000313" key="3">
    <source>
        <dbReference type="Proteomes" id="UP001301388"/>
    </source>
</evidence>
<dbReference type="RefSeq" id="WP_323259981.1">
    <property type="nucleotide sequence ID" value="NZ_JAYGIE010000010.1"/>
</dbReference>
<organism evidence="2 3">
    <name type="scientific">Pseudanabaena galeata UHCC 0370</name>
    <dbReference type="NCBI Taxonomy" id="3110310"/>
    <lineage>
        <taxon>Bacteria</taxon>
        <taxon>Bacillati</taxon>
        <taxon>Cyanobacteriota</taxon>
        <taxon>Cyanophyceae</taxon>
        <taxon>Pseudanabaenales</taxon>
        <taxon>Pseudanabaenaceae</taxon>
        <taxon>Pseudanabaena</taxon>
    </lineage>
</organism>
<evidence type="ECO:0000256" key="1">
    <source>
        <dbReference type="SAM" id="Phobius"/>
    </source>
</evidence>
<keyword evidence="1" id="KW-1133">Transmembrane helix</keyword>
<name>A0ABU5TET0_9CYAN</name>
<keyword evidence="3" id="KW-1185">Reference proteome</keyword>
<gene>
    <name evidence="2" type="ORF">VB774_03925</name>
</gene>
<dbReference type="EMBL" id="JAYGIE010000010">
    <property type="protein sequence ID" value="MEA5476761.1"/>
    <property type="molecule type" value="Genomic_DNA"/>
</dbReference>
<reference evidence="2 3" key="1">
    <citation type="submission" date="2023-12" db="EMBL/GenBank/DDBJ databases">
        <title>Baltic Sea Cyanobacteria.</title>
        <authorList>
            <person name="Delbaje E."/>
            <person name="Fewer D.P."/>
            <person name="Shishido T.K."/>
        </authorList>
    </citation>
    <scope>NUCLEOTIDE SEQUENCE [LARGE SCALE GENOMIC DNA]</scope>
    <source>
        <strain evidence="2 3">UHCC 0370</strain>
    </source>
</reference>
<comment type="caution">
    <text evidence="2">The sequence shown here is derived from an EMBL/GenBank/DDBJ whole genome shotgun (WGS) entry which is preliminary data.</text>
</comment>
<protein>
    <submittedName>
        <fullName evidence="2">Uncharacterized protein</fullName>
    </submittedName>
</protein>
<feature type="transmembrane region" description="Helical" evidence="1">
    <location>
        <begin position="20"/>
        <end position="39"/>
    </location>
</feature>
<dbReference type="Proteomes" id="UP001301388">
    <property type="component" value="Unassembled WGS sequence"/>
</dbReference>
<keyword evidence="1" id="KW-0812">Transmembrane</keyword>
<keyword evidence="1" id="KW-0472">Membrane</keyword>
<proteinExistence type="predicted"/>
<evidence type="ECO:0000313" key="2">
    <source>
        <dbReference type="EMBL" id="MEA5476761.1"/>
    </source>
</evidence>
<sequence>MRSLELYRMRSRLGNSTDTIFFQLFQTFDGLLFIALQIANRSDLCKWWR</sequence>